<protein>
    <submittedName>
        <fullName evidence="2">Uncharacterized protein</fullName>
    </submittedName>
</protein>
<name>A0AAD4LK07_9AGAM</name>
<evidence type="ECO:0000313" key="2">
    <source>
        <dbReference type="EMBL" id="KAH8991295.1"/>
    </source>
</evidence>
<feature type="compositionally biased region" description="Polar residues" evidence="1">
    <location>
        <begin position="138"/>
        <end position="147"/>
    </location>
</feature>
<comment type="caution">
    <text evidence="2">The sequence shown here is derived from an EMBL/GenBank/DDBJ whole genome shotgun (WGS) entry which is preliminary data.</text>
</comment>
<feature type="region of interest" description="Disordered" evidence="1">
    <location>
        <begin position="124"/>
        <end position="147"/>
    </location>
</feature>
<proteinExistence type="predicted"/>
<accession>A0AAD4LK07</accession>
<reference evidence="2" key="1">
    <citation type="submission" date="2022-01" db="EMBL/GenBank/DDBJ databases">
        <title>Comparative genomics reveals a dynamic genome evolution in the ectomycorrhizal milk-cap (Lactarius) mushrooms.</title>
        <authorList>
            <consortium name="DOE Joint Genome Institute"/>
            <person name="Lebreton A."/>
            <person name="Tang N."/>
            <person name="Kuo A."/>
            <person name="LaButti K."/>
            <person name="Drula E."/>
            <person name="Barry K."/>
            <person name="Clum A."/>
            <person name="Lipzen A."/>
            <person name="Mousain D."/>
            <person name="Ng V."/>
            <person name="Wang R."/>
            <person name="Wang X."/>
            <person name="Dai Y."/>
            <person name="Henrissat B."/>
            <person name="Grigoriev I.V."/>
            <person name="Guerin-Laguette A."/>
            <person name="Yu F."/>
            <person name="Martin F.M."/>
        </authorList>
    </citation>
    <scope>NUCLEOTIDE SEQUENCE</scope>
    <source>
        <strain evidence="2">QP</strain>
    </source>
</reference>
<keyword evidence="3" id="KW-1185">Reference proteome</keyword>
<dbReference type="AlphaFoldDB" id="A0AAD4LK07"/>
<evidence type="ECO:0000256" key="1">
    <source>
        <dbReference type="SAM" id="MobiDB-lite"/>
    </source>
</evidence>
<gene>
    <name evidence="2" type="ORF">EDB92DRAFT_690530</name>
</gene>
<evidence type="ECO:0000313" key="3">
    <source>
        <dbReference type="Proteomes" id="UP001201163"/>
    </source>
</evidence>
<sequence length="162" mass="18158">MVKHVNSWFSFAKTLDLGIESIRMEDIVLVTGRHRTRSWTNVAFIESQGLVQRQVAFGVHVSGSLPSHISVDWKSARELGQGVASNMGPSGEDLSENQCVFIRGFRVTHTRQVLNWFRDTARSTSGLNENRRDRSKPARQQTSQSAPTVAVKFAFRMSPALI</sequence>
<dbReference type="EMBL" id="JAKELL010000027">
    <property type="protein sequence ID" value="KAH8991295.1"/>
    <property type="molecule type" value="Genomic_DNA"/>
</dbReference>
<organism evidence="2 3">
    <name type="scientific">Lactarius akahatsu</name>
    <dbReference type="NCBI Taxonomy" id="416441"/>
    <lineage>
        <taxon>Eukaryota</taxon>
        <taxon>Fungi</taxon>
        <taxon>Dikarya</taxon>
        <taxon>Basidiomycota</taxon>
        <taxon>Agaricomycotina</taxon>
        <taxon>Agaricomycetes</taxon>
        <taxon>Russulales</taxon>
        <taxon>Russulaceae</taxon>
        <taxon>Lactarius</taxon>
    </lineage>
</organism>
<dbReference type="Proteomes" id="UP001201163">
    <property type="component" value="Unassembled WGS sequence"/>
</dbReference>